<dbReference type="EMBL" id="UZAE01012810">
    <property type="protein sequence ID" value="VDO06791.1"/>
    <property type="molecule type" value="Genomic_DNA"/>
</dbReference>
<proteinExistence type="predicted"/>
<name>A0A0R3TQW1_RODNA</name>
<accession>A0A0R3TQW1</accession>
<evidence type="ECO:0000313" key="2">
    <source>
        <dbReference type="EMBL" id="VDO06791.1"/>
    </source>
</evidence>
<reference evidence="2 3" key="2">
    <citation type="submission" date="2018-11" db="EMBL/GenBank/DDBJ databases">
        <authorList>
            <consortium name="Pathogen Informatics"/>
        </authorList>
    </citation>
    <scope>NUCLEOTIDE SEQUENCE [LARGE SCALE GENOMIC DNA]</scope>
</reference>
<dbReference type="WBParaSite" id="HNAJ_0000994501-mRNA-1">
    <property type="protein sequence ID" value="HNAJ_0000994501-mRNA-1"/>
    <property type="gene ID" value="HNAJ_0000994501"/>
</dbReference>
<protein>
    <submittedName>
        <fullName evidence="4">Tetratricopeptide repeat (TPR)-like superfamily protein</fullName>
    </submittedName>
</protein>
<dbReference type="STRING" id="102285.A0A0R3TQW1"/>
<keyword evidence="3" id="KW-1185">Reference proteome</keyword>
<organism evidence="4">
    <name type="scientific">Rodentolepis nana</name>
    <name type="common">Dwarf tapeworm</name>
    <name type="synonym">Hymenolepis nana</name>
    <dbReference type="NCBI Taxonomy" id="102285"/>
    <lineage>
        <taxon>Eukaryota</taxon>
        <taxon>Metazoa</taxon>
        <taxon>Spiralia</taxon>
        <taxon>Lophotrochozoa</taxon>
        <taxon>Platyhelminthes</taxon>
        <taxon>Cestoda</taxon>
        <taxon>Eucestoda</taxon>
        <taxon>Cyclophyllidea</taxon>
        <taxon>Hymenolepididae</taxon>
        <taxon>Rodentolepis</taxon>
    </lineage>
</organism>
<evidence type="ECO:0000256" key="1">
    <source>
        <dbReference type="SAM" id="MobiDB-lite"/>
    </source>
</evidence>
<dbReference type="OrthoDB" id="413723at2759"/>
<dbReference type="Gene3D" id="1.25.40.10">
    <property type="entry name" value="Tetratricopeptide repeat domain"/>
    <property type="match status" value="1"/>
</dbReference>
<dbReference type="InterPro" id="IPR011990">
    <property type="entry name" value="TPR-like_helical_dom_sf"/>
</dbReference>
<dbReference type="AlphaFoldDB" id="A0A0R3TQW1"/>
<gene>
    <name evidence="2" type="ORF">HNAJ_LOCUS9940</name>
</gene>
<reference evidence="4" key="1">
    <citation type="submission" date="2017-02" db="UniProtKB">
        <authorList>
            <consortium name="WormBaseParasite"/>
        </authorList>
    </citation>
    <scope>IDENTIFICATION</scope>
</reference>
<evidence type="ECO:0000313" key="4">
    <source>
        <dbReference type="WBParaSite" id="HNAJ_0000994501-mRNA-1"/>
    </source>
</evidence>
<feature type="region of interest" description="Disordered" evidence="1">
    <location>
        <begin position="52"/>
        <end position="73"/>
    </location>
</feature>
<sequence>MVVGGGAPSRLVIAICNPYRCIPTIATTLRNLGALYRRSGKFEAAEVIEECAGRPSKSSEGAKGKSAFPATKK</sequence>
<evidence type="ECO:0000313" key="3">
    <source>
        <dbReference type="Proteomes" id="UP000278807"/>
    </source>
</evidence>
<dbReference type="Proteomes" id="UP000278807">
    <property type="component" value="Unassembled WGS sequence"/>
</dbReference>
<feature type="compositionally biased region" description="Low complexity" evidence="1">
    <location>
        <begin position="56"/>
        <end position="67"/>
    </location>
</feature>